<keyword evidence="1" id="KW-0802">TPR repeat</keyword>
<keyword evidence="4" id="KW-1185">Reference proteome</keyword>
<protein>
    <submittedName>
        <fullName evidence="3">Uncharacterized protein</fullName>
    </submittedName>
</protein>
<name>L0FAN3_DESDL</name>
<reference evidence="4" key="1">
    <citation type="submission" date="2012-02" db="EMBL/GenBank/DDBJ databases">
        <title>Complete sequence of Desulfitobacterium dichloroeliminans LMG P-21439.</title>
        <authorList>
            <person name="Lucas S."/>
            <person name="Han J."/>
            <person name="Lapidus A."/>
            <person name="Cheng J.-F."/>
            <person name="Goodwin L."/>
            <person name="Pitluck S."/>
            <person name="Peters L."/>
            <person name="Ovchinnikova G."/>
            <person name="Teshima H."/>
            <person name="Detter J.C."/>
            <person name="Han C."/>
            <person name="Tapia R."/>
            <person name="Land M."/>
            <person name="Hauser L."/>
            <person name="Kyrpides N."/>
            <person name="Ivanova N."/>
            <person name="Pagani I."/>
            <person name="Kruse T."/>
            <person name="de Vos W.M."/>
            <person name="Boon N."/>
            <person name="Smidt H."/>
            <person name="Woyke T."/>
        </authorList>
    </citation>
    <scope>NUCLEOTIDE SEQUENCE [LARGE SCALE GENOMIC DNA]</scope>
    <source>
        <strain evidence="4">LMG P-21439 / DCA1</strain>
    </source>
</reference>
<dbReference type="PROSITE" id="PS50005">
    <property type="entry name" value="TPR"/>
    <property type="match status" value="1"/>
</dbReference>
<dbReference type="InterPro" id="IPR019734">
    <property type="entry name" value="TPR_rpt"/>
</dbReference>
<keyword evidence="2" id="KW-1133">Transmembrane helix</keyword>
<dbReference type="SUPFAM" id="SSF48452">
    <property type="entry name" value="TPR-like"/>
    <property type="match status" value="1"/>
</dbReference>
<dbReference type="AlphaFoldDB" id="L0FAN3"/>
<organism evidence="3 4">
    <name type="scientific">Desulfitobacterium dichloroeliminans (strain LMG P-21439 / DCA1)</name>
    <dbReference type="NCBI Taxonomy" id="871963"/>
    <lineage>
        <taxon>Bacteria</taxon>
        <taxon>Bacillati</taxon>
        <taxon>Bacillota</taxon>
        <taxon>Clostridia</taxon>
        <taxon>Eubacteriales</taxon>
        <taxon>Desulfitobacteriaceae</taxon>
        <taxon>Desulfitobacterium</taxon>
    </lineage>
</organism>
<dbReference type="STRING" id="871963.Desdi_3493"/>
<gene>
    <name evidence="3" type="ordered locus">Desdi_3493</name>
</gene>
<feature type="repeat" description="TPR" evidence="1">
    <location>
        <begin position="107"/>
        <end position="140"/>
    </location>
</feature>
<dbReference type="eggNOG" id="COG0457">
    <property type="taxonomic scope" value="Bacteria"/>
</dbReference>
<evidence type="ECO:0000313" key="3">
    <source>
        <dbReference type="EMBL" id="AGA70879.1"/>
    </source>
</evidence>
<dbReference type="Gene3D" id="1.25.40.10">
    <property type="entry name" value="Tetratricopeptide repeat domain"/>
    <property type="match status" value="1"/>
</dbReference>
<dbReference type="RefSeq" id="WP_015263835.1">
    <property type="nucleotide sequence ID" value="NC_019903.1"/>
</dbReference>
<feature type="transmembrane region" description="Helical" evidence="2">
    <location>
        <begin position="12"/>
        <end position="31"/>
    </location>
</feature>
<evidence type="ECO:0000256" key="2">
    <source>
        <dbReference type="SAM" id="Phobius"/>
    </source>
</evidence>
<dbReference type="OrthoDB" id="1723294at2"/>
<keyword evidence="2" id="KW-0472">Membrane</keyword>
<accession>L0FAN3</accession>
<evidence type="ECO:0000256" key="1">
    <source>
        <dbReference type="PROSITE-ProRule" id="PRU00339"/>
    </source>
</evidence>
<dbReference type="EMBL" id="CP003344">
    <property type="protein sequence ID" value="AGA70879.1"/>
    <property type="molecule type" value="Genomic_DNA"/>
</dbReference>
<keyword evidence="2" id="KW-0812">Transmembrane</keyword>
<dbReference type="InterPro" id="IPR011990">
    <property type="entry name" value="TPR-like_helical_dom_sf"/>
</dbReference>
<dbReference type="Proteomes" id="UP000010797">
    <property type="component" value="Chromosome"/>
</dbReference>
<dbReference type="KEGG" id="ddl:Desdi_3493"/>
<proteinExistence type="predicted"/>
<dbReference type="HOGENOM" id="CLU_094894_1_0_9"/>
<evidence type="ECO:0000313" key="4">
    <source>
        <dbReference type="Proteomes" id="UP000010797"/>
    </source>
</evidence>
<sequence length="213" mass="23520">MRKKSQKVTVYVIVALLVISLVGSSFVMFFGDTGNAPVAGSNESQIDSLNKALEANPQDAQTRLILANSYYDWAFQTLGGNTPEKAGAIFQQAVVEYQEVIKSEKNVNILVDMATAAFYGGQDELAEQTFQEALQMDPKFLNGLYNYGIFLMYAKEDYGAAIAQWEKALTIENLSEENKQRLESSIKLAQDKIIENFEKTGSVDQSESISGAK</sequence>